<proteinExistence type="predicted"/>
<dbReference type="Proteomes" id="UP001482620">
    <property type="component" value="Unassembled WGS sequence"/>
</dbReference>
<keyword evidence="1" id="KW-1133">Transmembrane helix</keyword>
<organism evidence="2 3">
    <name type="scientific">Ilyodon furcidens</name>
    <name type="common">goldbreast splitfin</name>
    <dbReference type="NCBI Taxonomy" id="33524"/>
    <lineage>
        <taxon>Eukaryota</taxon>
        <taxon>Metazoa</taxon>
        <taxon>Chordata</taxon>
        <taxon>Craniata</taxon>
        <taxon>Vertebrata</taxon>
        <taxon>Euteleostomi</taxon>
        <taxon>Actinopterygii</taxon>
        <taxon>Neopterygii</taxon>
        <taxon>Teleostei</taxon>
        <taxon>Neoteleostei</taxon>
        <taxon>Acanthomorphata</taxon>
        <taxon>Ovalentaria</taxon>
        <taxon>Atherinomorphae</taxon>
        <taxon>Cyprinodontiformes</taxon>
        <taxon>Goodeidae</taxon>
        <taxon>Ilyodon</taxon>
    </lineage>
</organism>
<keyword evidence="3" id="KW-1185">Reference proteome</keyword>
<sequence length="127" mass="14280">MCKLRHLLIHFQEIIFSGQQRGLGKRRTTVEKNVCNSCGSRGIHCRADEERFAEIFGGNAAAESRRSQENFKNWVLLGMGVVTAFIAGSIFAQKRLTAEDVYLYLLIPLFFPTSSPNPHVTYGFISP</sequence>
<evidence type="ECO:0000313" key="2">
    <source>
        <dbReference type="EMBL" id="MEQ2241103.1"/>
    </source>
</evidence>
<protein>
    <submittedName>
        <fullName evidence="2">Uncharacterized protein</fullName>
    </submittedName>
</protein>
<evidence type="ECO:0000256" key="1">
    <source>
        <dbReference type="SAM" id="Phobius"/>
    </source>
</evidence>
<gene>
    <name evidence="2" type="ORF">ILYODFUR_021940</name>
</gene>
<comment type="caution">
    <text evidence="2">The sequence shown here is derived from an EMBL/GenBank/DDBJ whole genome shotgun (WGS) entry which is preliminary data.</text>
</comment>
<keyword evidence="1" id="KW-0812">Transmembrane</keyword>
<evidence type="ECO:0000313" key="3">
    <source>
        <dbReference type="Proteomes" id="UP001482620"/>
    </source>
</evidence>
<dbReference type="EMBL" id="JAHRIQ010060309">
    <property type="protein sequence ID" value="MEQ2241103.1"/>
    <property type="molecule type" value="Genomic_DNA"/>
</dbReference>
<name>A0ABV0UB84_9TELE</name>
<feature type="transmembrane region" description="Helical" evidence="1">
    <location>
        <begin position="74"/>
        <end position="92"/>
    </location>
</feature>
<accession>A0ABV0UB84</accession>
<reference evidence="2 3" key="1">
    <citation type="submission" date="2021-06" db="EMBL/GenBank/DDBJ databases">
        <authorList>
            <person name="Palmer J.M."/>
        </authorList>
    </citation>
    <scope>NUCLEOTIDE SEQUENCE [LARGE SCALE GENOMIC DNA]</scope>
    <source>
        <strain evidence="3">if_2019</strain>
        <tissue evidence="2">Muscle</tissue>
    </source>
</reference>
<keyword evidence="1" id="KW-0472">Membrane</keyword>